<dbReference type="EMBL" id="SBIQ01000027">
    <property type="protein sequence ID" value="KAF7684145.1"/>
    <property type="molecule type" value="Genomic_DNA"/>
</dbReference>
<evidence type="ECO:0000313" key="4">
    <source>
        <dbReference type="Proteomes" id="UP001516464"/>
    </source>
</evidence>
<feature type="compositionally biased region" description="Polar residues" evidence="1">
    <location>
        <begin position="382"/>
        <end position="395"/>
    </location>
</feature>
<accession>A0ABQ7I132</accession>
<feature type="region of interest" description="Disordered" evidence="1">
    <location>
        <begin position="374"/>
        <end position="397"/>
    </location>
</feature>
<organism evidence="3 4">
    <name type="scientific">Astathelohania contejeani</name>
    <dbReference type="NCBI Taxonomy" id="164912"/>
    <lineage>
        <taxon>Eukaryota</taxon>
        <taxon>Fungi</taxon>
        <taxon>Fungi incertae sedis</taxon>
        <taxon>Microsporidia</taxon>
        <taxon>Astathelohaniidae</taxon>
        <taxon>Astathelohania</taxon>
    </lineage>
</organism>
<dbReference type="Proteomes" id="UP001516464">
    <property type="component" value="Unassembled WGS sequence"/>
</dbReference>
<keyword evidence="2" id="KW-0812">Transmembrane</keyword>
<name>A0ABQ7I132_9MICR</name>
<reference evidence="3 4" key="1">
    <citation type="submission" date="2019-01" db="EMBL/GenBank/DDBJ databases">
        <title>Genomes sequencing and comparative genomics of infectious freshwater microsporidia, Cucumispora dikerogammari and Thelohania contejeani.</title>
        <authorList>
            <person name="Cormier A."/>
            <person name="Giraud I."/>
            <person name="Wattier R."/>
            <person name="Teixeira M."/>
            <person name="Grandjean F."/>
            <person name="Rigaud T."/>
            <person name="Cordaux R."/>
        </authorList>
    </citation>
    <scope>NUCLEOTIDE SEQUENCE [LARGE SCALE GENOMIC DNA]</scope>
    <source>
        <strain evidence="3">T1</strain>
        <tissue evidence="3">Spores</tissue>
    </source>
</reference>
<feature type="compositionally biased region" description="Polar residues" evidence="1">
    <location>
        <begin position="330"/>
        <end position="354"/>
    </location>
</feature>
<sequence length="445" mass="49959">MKSSKTTAISLGICVLIIMIGLVVYDMLSSIPKSKPFYTNNTELTASATSDNKESLKQKYWDHMYENLAKMESEFKGLPNMEKTSLNPQSSNQKIVKQDLKPSKVDISFNKNVKNPLVATQDYSTGIGSVLDFNQGEVVDTSHGYAVPIGGIPIPKGVKPTIINLNTQDPKLDYMKMVMSIKPEDVLLSKRKSLLNEALKSNSNDGFEVIGEEIKKSSNGKATVITFKKNSLSANISKPKKTGPKDRKMTALGSKKESESSDDLIDTIQNGRMFDESTTSSSTTEEESIIKLNPKKRLEKEKEEERKKKMLEDEKQKRKEQQSDKMQWKVKNSNNNEGKSQHASEMSKPILNNENSDKPIQSHLEYINSHDYKHEDPLGLLSTPNNPKNEGSNPNKILLNKELPYNEKKINATNFLSKDKKIFNKIESESGKPYALIKNEDSGDE</sequence>
<feature type="transmembrane region" description="Helical" evidence="2">
    <location>
        <begin position="6"/>
        <end position="25"/>
    </location>
</feature>
<gene>
    <name evidence="3" type="ORF">TCON_0656</name>
</gene>
<feature type="compositionally biased region" description="Basic and acidic residues" evidence="1">
    <location>
        <begin position="243"/>
        <end position="259"/>
    </location>
</feature>
<evidence type="ECO:0000256" key="1">
    <source>
        <dbReference type="SAM" id="MobiDB-lite"/>
    </source>
</evidence>
<keyword evidence="2" id="KW-0472">Membrane</keyword>
<feature type="region of interest" description="Disordered" evidence="1">
    <location>
        <begin position="235"/>
        <end position="358"/>
    </location>
</feature>
<protein>
    <submittedName>
        <fullName evidence="3">Uncharacterized protein</fullName>
    </submittedName>
</protein>
<feature type="compositionally biased region" description="Basic and acidic residues" evidence="1">
    <location>
        <begin position="296"/>
        <end position="327"/>
    </location>
</feature>
<evidence type="ECO:0000313" key="3">
    <source>
        <dbReference type="EMBL" id="KAF7684145.1"/>
    </source>
</evidence>
<keyword evidence="2" id="KW-1133">Transmembrane helix</keyword>
<evidence type="ECO:0000256" key="2">
    <source>
        <dbReference type="SAM" id="Phobius"/>
    </source>
</evidence>
<keyword evidence="4" id="KW-1185">Reference proteome</keyword>
<comment type="caution">
    <text evidence="3">The sequence shown here is derived from an EMBL/GenBank/DDBJ whole genome shotgun (WGS) entry which is preliminary data.</text>
</comment>
<proteinExistence type="predicted"/>